<dbReference type="InterPro" id="IPR032675">
    <property type="entry name" value="LRR_dom_sf"/>
</dbReference>
<feature type="compositionally biased region" description="Basic and acidic residues" evidence="5">
    <location>
        <begin position="571"/>
        <end position="593"/>
    </location>
</feature>
<reference evidence="6" key="2">
    <citation type="submission" date="2025-09" db="UniProtKB">
        <authorList>
            <consortium name="Ensembl"/>
        </authorList>
    </citation>
    <scope>IDENTIFICATION</scope>
</reference>
<accession>A0A3Q2PIN3</accession>
<dbReference type="Gene3D" id="3.80.10.10">
    <property type="entry name" value="Ribonuclease Inhibitor"/>
    <property type="match status" value="2"/>
</dbReference>
<evidence type="ECO:0000256" key="4">
    <source>
        <dbReference type="ARBA" id="ARBA00022737"/>
    </source>
</evidence>
<dbReference type="GO" id="GO:0005737">
    <property type="term" value="C:cytoplasm"/>
    <property type="evidence" value="ECO:0007669"/>
    <property type="project" value="UniProtKB-SubCell"/>
</dbReference>
<evidence type="ECO:0000256" key="5">
    <source>
        <dbReference type="SAM" id="MobiDB-lite"/>
    </source>
</evidence>
<feature type="compositionally biased region" description="Basic and acidic residues" evidence="5">
    <location>
        <begin position="53"/>
        <end position="62"/>
    </location>
</feature>
<evidence type="ECO:0000256" key="1">
    <source>
        <dbReference type="ARBA" id="ARBA00004496"/>
    </source>
</evidence>
<feature type="region of interest" description="Disordered" evidence="5">
    <location>
        <begin position="423"/>
        <end position="450"/>
    </location>
</feature>
<evidence type="ECO:0000313" key="7">
    <source>
        <dbReference type="Proteomes" id="UP000265000"/>
    </source>
</evidence>
<keyword evidence="2" id="KW-0963">Cytoplasm</keyword>
<keyword evidence="3" id="KW-0433">Leucine-rich repeat</keyword>
<evidence type="ECO:0000313" key="6">
    <source>
        <dbReference type="Ensembl" id="ENSFHEP00000012988.1"/>
    </source>
</evidence>
<dbReference type="Pfam" id="PF13855">
    <property type="entry name" value="LRR_8"/>
    <property type="match status" value="1"/>
</dbReference>
<feature type="region of interest" description="Disordered" evidence="5">
    <location>
        <begin position="569"/>
        <end position="593"/>
    </location>
</feature>
<dbReference type="PANTHER" id="PTHR22710:SF2">
    <property type="entry name" value="X-RAY RADIATION RESISTANCE-ASSOCIATED PROTEIN 1"/>
    <property type="match status" value="1"/>
</dbReference>
<dbReference type="AlphaFoldDB" id="A0A3Q2PIN3"/>
<dbReference type="GeneTree" id="ENSGT00390000016048"/>
<dbReference type="Proteomes" id="UP000265000">
    <property type="component" value="Unplaced"/>
</dbReference>
<dbReference type="PROSITE" id="PS51450">
    <property type="entry name" value="LRR"/>
    <property type="match status" value="3"/>
</dbReference>
<feature type="region of interest" description="Disordered" evidence="5">
    <location>
        <begin position="41"/>
        <end position="68"/>
    </location>
</feature>
<evidence type="ECO:0000256" key="2">
    <source>
        <dbReference type="ARBA" id="ARBA00022490"/>
    </source>
</evidence>
<proteinExistence type="predicted"/>
<dbReference type="InterPro" id="IPR001611">
    <property type="entry name" value="Leu-rich_rpt"/>
</dbReference>
<dbReference type="GO" id="GO:0005634">
    <property type="term" value="C:nucleus"/>
    <property type="evidence" value="ECO:0007669"/>
    <property type="project" value="TreeGrafter"/>
</dbReference>
<feature type="region of interest" description="Disordered" evidence="5">
    <location>
        <begin position="260"/>
        <end position="288"/>
    </location>
</feature>
<dbReference type="SMART" id="SM00369">
    <property type="entry name" value="LRR_TYP"/>
    <property type="match status" value="6"/>
</dbReference>
<feature type="compositionally biased region" description="Polar residues" evidence="5">
    <location>
        <begin position="427"/>
        <end position="442"/>
    </location>
</feature>
<feature type="region of interest" description="Disordered" evidence="5">
    <location>
        <begin position="193"/>
        <end position="216"/>
    </location>
</feature>
<comment type="subcellular location">
    <subcellularLocation>
        <location evidence="1">Cytoplasm</location>
    </subcellularLocation>
</comment>
<reference evidence="6" key="1">
    <citation type="submission" date="2025-08" db="UniProtKB">
        <authorList>
            <consortium name="Ensembl"/>
        </authorList>
    </citation>
    <scope>IDENTIFICATION</scope>
</reference>
<dbReference type="SUPFAM" id="SSF52058">
    <property type="entry name" value="L domain-like"/>
    <property type="match status" value="1"/>
</dbReference>
<dbReference type="PANTHER" id="PTHR22710">
    <property type="entry name" value="X-RAY RADIATION RESISTANCE ASSOCIATED PROTEIN 1 XRRA1"/>
    <property type="match status" value="1"/>
</dbReference>
<keyword evidence="4" id="KW-0677">Repeat</keyword>
<sequence length="593" mass="67223">MTSEAPAIRDRQSFLNTYFQARRSQRGMKKDAARLLLADRKPEQRKNMKMQRRITETHREGENTEAGTPGGITLDGRFLLQLHCVDEPSQLCSVDISEQKLNSVEPEELKAFENVAYVDASDNFLSLGLLGCFTSLRELNLSLNRISSLVFDAAQFHHLEVLDLSYNRLPSKDLPSLGQIPSLKTLHLTGNRLRGLPPNFGGPDSDQSHPPSEDGGKQFEALEALMLDDNRLTSGVFHSLRNLHRLKHLNLQGNRISEIPRMGAGESSKPGPISALRQGEEEDREDGCGGSSLFLPELQRLSLGDNQIASEEALVPAALFPKLCELDIHSNPLITQKRGDTPLLTYNLQDRLGIKIRTTMAEDFVKIEENYPKLPQRPLILDVMRVNKSRRRDQRTIRSVDKTKNKCQQNAKHFFITQAEDEAELQLDSSPTQTEPAQNKPGNRTGPGKSTGYDLIMDAKPVPYIGIQTAVWMLERALRNPNVYRDSKPRLDSIQTPHRELKKRIKELPPLRPIKQPSQRAEELIKEIEARTTVKVVDLGSAIRSRDVNREDYKEALFLLRDMKKKHKMVHEKTMEQEARVQVEQHRAEPPPL</sequence>
<organism evidence="6 7">
    <name type="scientific">Fundulus heteroclitus</name>
    <name type="common">Killifish</name>
    <name type="synonym">Mummichog</name>
    <dbReference type="NCBI Taxonomy" id="8078"/>
    <lineage>
        <taxon>Eukaryota</taxon>
        <taxon>Metazoa</taxon>
        <taxon>Chordata</taxon>
        <taxon>Craniata</taxon>
        <taxon>Vertebrata</taxon>
        <taxon>Euteleostomi</taxon>
        <taxon>Actinopterygii</taxon>
        <taxon>Neopterygii</taxon>
        <taxon>Teleostei</taxon>
        <taxon>Neoteleostei</taxon>
        <taxon>Acanthomorphata</taxon>
        <taxon>Ovalentaria</taxon>
        <taxon>Atherinomorphae</taxon>
        <taxon>Cyprinodontiformes</taxon>
        <taxon>Fundulidae</taxon>
        <taxon>Fundulus</taxon>
    </lineage>
</organism>
<dbReference type="SMART" id="SM00364">
    <property type="entry name" value="LRR_BAC"/>
    <property type="match status" value="3"/>
</dbReference>
<name>A0A3Q2PIN3_FUNHE</name>
<protein>
    <submittedName>
        <fullName evidence="6">X-ray radiation resistance associated 1</fullName>
    </submittedName>
</protein>
<dbReference type="InterPro" id="IPR003591">
    <property type="entry name" value="Leu-rich_rpt_typical-subtyp"/>
</dbReference>
<keyword evidence="7" id="KW-1185">Reference proteome</keyword>
<dbReference type="Ensembl" id="ENSFHET00000020416.1">
    <property type="protein sequence ID" value="ENSFHEP00000012988.1"/>
    <property type="gene ID" value="ENSFHEG00000014455.1"/>
</dbReference>
<evidence type="ECO:0000256" key="3">
    <source>
        <dbReference type="ARBA" id="ARBA00022614"/>
    </source>
</evidence>
<dbReference type="STRING" id="8078.ENSFHEP00000012988"/>